<dbReference type="AlphaFoldDB" id="A0A151R2U1"/>
<dbReference type="PANTHER" id="PTHR47481:SF30">
    <property type="entry name" value="CCHC-TYPE DOMAIN-CONTAINING PROTEIN"/>
    <property type="match status" value="1"/>
</dbReference>
<organism evidence="2 3">
    <name type="scientific">Cajanus cajan</name>
    <name type="common">Pigeon pea</name>
    <name type="synonym">Cajanus indicus</name>
    <dbReference type="NCBI Taxonomy" id="3821"/>
    <lineage>
        <taxon>Eukaryota</taxon>
        <taxon>Viridiplantae</taxon>
        <taxon>Streptophyta</taxon>
        <taxon>Embryophyta</taxon>
        <taxon>Tracheophyta</taxon>
        <taxon>Spermatophyta</taxon>
        <taxon>Magnoliopsida</taxon>
        <taxon>eudicotyledons</taxon>
        <taxon>Gunneridae</taxon>
        <taxon>Pentapetalae</taxon>
        <taxon>rosids</taxon>
        <taxon>fabids</taxon>
        <taxon>Fabales</taxon>
        <taxon>Fabaceae</taxon>
        <taxon>Papilionoideae</taxon>
        <taxon>50 kb inversion clade</taxon>
        <taxon>NPAAA clade</taxon>
        <taxon>indigoferoid/millettioid clade</taxon>
        <taxon>Phaseoleae</taxon>
        <taxon>Cajanus</taxon>
    </lineage>
</organism>
<keyword evidence="3" id="KW-1185">Reference proteome</keyword>
<dbReference type="Pfam" id="PF07727">
    <property type="entry name" value="RVT_2"/>
    <property type="match status" value="1"/>
</dbReference>
<evidence type="ECO:0000259" key="1">
    <source>
        <dbReference type="Pfam" id="PF07727"/>
    </source>
</evidence>
<proteinExistence type="predicted"/>
<dbReference type="Proteomes" id="UP000075243">
    <property type="component" value="Unassembled WGS sequence"/>
</dbReference>
<dbReference type="InterPro" id="IPR013103">
    <property type="entry name" value="RVT_2"/>
</dbReference>
<reference evidence="2" key="1">
    <citation type="journal article" date="2012" name="Nat. Biotechnol.">
        <title>Draft genome sequence of pigeonpea (Cajanus cajan), an orphan legume crop of resource-poor farmers.</title>
        <authorList>
            <person name="Varshney R.K."/>
            <person name="Chen W."/>
            <person name="Li Y."/>
            <person name="Bharti A.K."/>
            <person name="Saxena R.K."/>
            <person name="Schlueter J.A."/>
            <person name="Donoghue M.T."/>
            <person name="Azam S."/>
            <person name="Fan G."/>
            <person name="Whaley A.M."/>
            <person name="Farmer A.D."/>
            <person name="Sheridan J."/>
            <person name="Iwata A."/>
            <person name="Tuteja R."/>
            <person name="Penmetsa R.V."/>
            <person name="Wu W."/>
            <person name="Upadhyaya H.D."/>
            <person name="Yang S.P."/>
            <person name="Shah T."/>
            <person name="Saxena K.B."/>
            <person name="Michael T."/>
            <person name="McCombie W.R."/>
            <person name="Yang B."/>
            <person name="Zhang G."/>
            <person name="Yang H."/>
            <person name="Wang J."/>
            <person name="Spillane C."/>
            <person name="Cook D.R."/>
            <person name="May G.D."/>
            <person name="Xu X."/>
            <person name="Jackson S.A."/>
        </authorList>
    </citation>
    <scope>NUCLEOTIDE SEQUENCE [LARGE SCALE GENOMIC DNA]</scope>
</reference>
<name>A0A151R2U1_CAJCA</name>
<accession>A0A151R2U1</accession>
<gene>
    <name evidence="2" type="ORF">KK1_042017</name>
</gene>
<dbReference type="STRING" id="3821.A0A151R2U1"/>
<dbReference type="EMBL" id="KQ484168">
    <property type="protein sequence ID" value="KYP36829.1"/>
    <property type="molecule type" value="Genomic_DNA"/>
</dbReference>
<evidence type="ECO:0000313" key="3">
    <source>
        <dbReference type="Proteomes" id="UP000075243"/>
    </source>
</evidence>
<dbReference type="Pfam" id="PF14223">
    <property type="entry name" value="Retrotran_gag_2"/>
    <property type="match status" value="1"/>
</dbReference>
<dbReference type="PANTHER" id="PTHR47481">
    <property type="match status" value="1"/>
</dbReference>
<sequence>MLESMESSFKIRVAGCTWCYQIWSVLKTYFSSQTKARVKQIKIQLRNVCKTGPMSHYLLQIKQLTKTLATIGSPVSSEEHIDFIFDGLPEEYDPLETSCLTRSEPYTVLEIEALLLHQEERLERRKQKETETIQANLAQKPGMQKKGRIKFYQRKRFWSRTKKIKTLQTDEGKEYTYMKQLEGFNTQHPTLVCRLNKAIYGLQQAPRAWFAKLASTLITFGFKPAKCDNSLFILVTVVHTIYILVYVDDILITGSSPALIQNLINRLNALFPLKDLGKLYYFLGLQVHYDTQGSMLLTQSTYINNLLTKLNMQDSKPVKTPLPPSCRMPTDSTENFDNPGLYRSVLGALQYATITRPDIAYSVNKLC</sequence>
<dbReference type="SUPFAM" id="SSF56672">
    <property type="entry name" value="DNA/RNA polymerases"/>
    <property type="match status" value="1"/>
</dbReference>
<dbReference type="Gramene" id="C.cajan_43677.t">
    <property type="protein sequence ID" value="C.cajan_43677.t"/>
    <property type="gene ID" value="C.cajan_43677"/>
</dbReference>
<dbReference type="InterPro" id="IPR043502">
    <property type="entry name" value="DNA/RNA_pol_sf"/>
</dbReference>
<protein>
    <submittedName>
        <fullName evidence="2">Retrovirus-related Pol polyprotein from transposon TNT 1-94</fullName>
    </submittedName>
</protein>
<evidence type="ECO:0000313" key="2">
    <source>
        <dbReference type="EMBL" id="KYP36829.1"/>
    </source>
</evidence>
<feature type="domain" description="Reverse transcriptase Ty1/copia-type" evidence="1">
    <location>
        <begin position="174"/>
        <end position="322"/>
    </location>
</feature>